<proteinExistence type="predicted"/>
<reference evidence="2 3" key="2">
    <citation type="journal article" date="2010" name="Nucleic Acids Res.">
        <title>BeetleBase in 2010: revisions to provide comprehensive genomic information for Tribolium castaneum.</title>
        <authorList>
            <person name="Kim H.S."/>
            <person name="Murphy T."/>
            <person name="Xia J."/>
            <person name="Caragea D."/>
            <person name="Park Y."/>
            <person name="Beeman R.W."/>
            <person name="Lorenzen M.D."/>
            <person name="Butcher S."/>
            <person name="Manak J.R."/>
            <person name="Brown S.J."/>
        </authorList>
    </citation>
    <scope>GENOME REANNOTATION</scope>
    <source>
        <strain evidence="2 3">Georgia GA2</strain>
    </source>
</reference>
<dbReference type="Proteomes" id="UP000007266">
    <property type="component" value="Linkage group 1"/>
</dbReference>
<organism evidence="2 3">
    <name type="scientific">Tribolium castaneum</name>
    <name type="common">Red flour beetle</name>
    <dbReference type="NCBI Taxonomy" id="7070"/>
    <lineage>
        <taxon>Eukaryota</taxon>
        <taxon>Metazoa</taxon>
        <taxon>Ecdysozoa</taxon>
        <taxon>Arthropoda</taxon>
        <taxon>Hexapoda</taxon>
        <taxon>Insecta</taxon>
        <taxon>Pterygota</taxon>
        <taxon>Neoptera</taxon>
        <taxon>Endopterygota</taxon>
        <taxon>Coleoptera</taxon>
        <taxon>Polyphaga</taxon>
        <taxon>Cucujiformia</taxon>
        <taxon>Tenebrionidae</taxon>
        <taxon>Tenebrionidae incertae sedis</taxon>
        <taxon>Tribolium</taxon>
    </lineage>
</organism>
<evidence type="ECO:0000313" key="2">
    <source>
        <dbReference type="EMBL" id="EFA11182.1"/>
    </source>
</evidence>
<protein>
    <submittedName>
        <fullName evidence="2">Uncharacterized protein</fullName>
    </submittedName>
</protein>
<gene>
    <name evidence="2" type="primary">GLEAN_04790</name>
    <name evidence="2" type="ORF">TcasGA2_TC004790</name>
</gene>
<name>D6W850_TRICA</name>
<dbReference type="HOGENOM" id="CLU_2267174_0_0_1"/>
<dbReference type="AlphaFoldDB" id="D6W850"/>
<reference evidence="2 3" key="1">
    <citation type="journal article" date="2008" name="Nature">
        <title>The genome of the model beetle and pest Tribolium castaneum.</title>
        <authorList>
            <consortium name="Tribolium Genome Sequencing Consortium"/>
            <person name="Richards S."/>
            <person name="Gibbs R.A."/>
            <person name="Weinstock G.M."/>
            <person name="Brown S.J."/>
            <person name="Denell R."/>
            <person name="Beeman R.W."/>
            <person name="Gibbs R."/>
            <person name="Beeman R.W."/>
            <person name="Brown S.J."/>
            <person name="Bucher G."/>
            <person name="Friedrich M."/>
            <person name="Grimmelikhuijzen C.J."/>
            <person name="Klingler M."/>
            <person name="Lorenzen M."/>
            <person name="Richards S."/>
            <person name="Roth S."/>
            <person name="Schroder R."/>
            <person name="Tautz D."/>
            <person name="Zdobnov E.M."/>
            <person name="Muzny D."/>
            <person name="Gibbs R.A."/>
            <person name="Weinstock G.M."/>
            <person name="Attaway T."/>
            <person name="Bell S."/>
            <person name="Buhay C.J."/>
            <person name="Chandrabose M.N."/>
            <person name="Chavez D."/>
            <person name="Clerk-Blankenburg K.P."/>
            <person name="Cree A."/>
            <person name="Dao M."/>
            <person name="Davis C."/>
            <person name="Chacko J."/>
            <person name="Dinh H."/>
            <person name="Dugan-Rocha S."/>
            <person name="Fowler G."/>
            <person name="Garner T.T."/>
            <person name="Garnes J."/>
            <person name="Gnirke A."/>
            <person name="Hawes A."/>
            <person name="Hernandez J."/>
            <person name="Hines S."/>
            <person name="Holder M."/>
            <person name="Hume J."/>
            <person name="Jhangiani S.N."/>
            <person name="Joshi V."/>
            <person name="Khan Z.M."/>
            <person name="Jackson L."/>
            <person name="Kovar C."/>
            <person name="Kowis A."/>
            <person name="Lee S."/>
            <person name="Lewis L.R."/>
            <person name="Margolis J."/>
            <person name="Morgan M."/>
            <person name="Nazareth L.V."/>
            <person name="Nguyen N."/>
            <person name="Okwuonu G."/>
            <person name="Parker D."/>
            <person name="Richards S."/>
            <person name="Ruiz S.J."/>
            <person name="Santibanez J."/>
            <person name="Savard J."/>
            <person name="Scherer S.E."/>
            <person name="Schneider B."/>
            <person name="Sodergren E."/>
            <person name="Tautz D."/>
            <person name="Vattahil S."/>
            <person name="Villasana D."/>
            <person name="White C.S."/>
            <person name="Wright R."/>
            <person name="Park Y."/>
            <person name="Beeman R.W."/>
            <person name="Lord J."/>
            <person name="Oppert B."/>
            <person name="Lorenzen M."/>
            <person name="Brown S."/>
            <person name="Wang L."/>
            <person name="Savard J."/>
            <person name="Tautz D."/>
            <person name="Richards S."/>
            <person name="Weinstock G."/>
            <person name="Gibbs R.A."/>
            <person name="Liu Y."/>
            <person name="Worley K."/>
            <person name="Weinstock G."/>
            <person name="Elsik C.G."/>
            <person name="Reese J.T."/>
            <person name="Elhaik E."/>
            <person name="Landan G."/>
            <person name="Graur D."/>
            <person name="Arensburger P."/>
            <person name="Atkinson P."/>
            <person name="Beeman R.W."/>
            <person name="Beidler J."/>
            <person name="Brown S.J."/>
            <person name="Demuth J.P."/>
            <person name="Drury D.W."/>
            <person name="Du Y.Z."/>
            <person name="Fujiwara H."/>
            <person name="Lorenzen M."/>
            <person name="Maselli V."/>
            <person name="Osanai M."/>
            <person name="Park Y."/>
            <person name="Robertson H.M."/>
            <person name="Tu Z."/>
            <person name="Wang J.J."/>
            <person name="Wang S."/>
            <person name="Richards S."/>
            <person name="Song H."/>
            <person name="Zhang L."/>
            <person name="Sodergren E."/>
            <person name="Werner D."/>
            <person name="Stanke M."/>
            <person name="Morgenstern B."/>
            <person name="Solovyev V."/>
            <person name="Kosarev P."/>
            <person name="Brown G."/>
            <person name="Chen H.C."/>
            <person name="Ermolaeva O."/>
            <person name="Hlavina W."/>
            <person name="Kapustin Y."/>
            <person name="Kiryutin B."/>
            <person name="Kitts P."/>
            <person name="Maglott D."/>
            <person name="Pruitt K."/>
            <person name="Sapojnikov V."/>
            <person name="Souvorov A."/>
            <person name="Mackey A.J."/>
            <person name="Waterhouse R.M."/>
            <person name="Wyder S."/>
            <person name="Zdobnov E.M."/>
            <person name="Zdobnov E.M."/>
            <person name="Wyder S."/>
            <person name="Kriventseva E.V."/>
            <person name="Kadowaki T."/>
            <person name="Bork P."/>
            <person name="Aranda M."/>
            <person name="Bao R."/>
            <person name="Beermann A."/>
            <person name="Berns N."/>
            <person name="Bolognesi R."/>
            <person name="Bonneton F."/>
            <person name="Bopp D."/>
            <person name="Brown S.J."/>
            <person name="Bucher G."/>
            <person name="Butts T."/>
            <person name="Chaumot A."/>
            <person name="Denell R.E."/>
            <person name="Ferrier D.E."/>
            <person name="Friedrich M."/>
            <person name="Gordon C.M."/>
            <person name="Jindra M."/>
            <person name="Klingler M."/>
            <person name="Lan Q."/>
            <person name="Lattorff H.M."/>
            <person name="Laudet V."/>
            <person name="von Levetsow C."/>
            <person name="Liu Z."/>
            <person name="Lutz R."/>
            <person name="Lynch J.A."/>
            <person name="da Fonseca R.N."/>
            <person name="Posnien N."/>
            <person name="Reuter R."/>
            <person name="Roth S."/>
            <person name="Savard J."/>
            <person name="Schinko J.B."/>
            <person name="Schmitt C."/>
            <person name="Schoppmeier M."/>
            <person name="Schroder R."/>
            <person name="Shippy T.D."/>
            <person name="Simonnet F."/>
            <person name="Marques-Souza H."/>
            <person name="Tautz D."/>
            <person name="Tomoyasu Y."/>
            <person name="Trauner J."/>
            <person name="Van der Zee M."/>
            <person name="Vervoort M."/>
            <person name="Wittkopp N."/>
            <person name="Wimmer E.A."/>
            <person name="Yang X."/>
            <person name="Jones A.K."/>
            <person name="Sattelle D.B."/>
            <person name="Ebert P.R."/>
            <person name="Nelson D."/>
            <person name="Scott J.G."/>
            <person name="Beeman R.W."/>
            <person name="Muthukrishnan S."/>
            <person name="Kramer K.J."/>
            <person name="Arakane Y."/>
            <person name="Beeman R.W."/>
            <person name="Zhu Q."/>
            <person name="Hogenkamp D."/>
            <person name="Dixit R."/>
            <person name="Oppert B."/>
            <person name="Jiang H."/>
            <person name="Zou Z."/>
            <person name="Marshall J."/>
            <person name="Elpidina E."/>
            <person name="Vinokurov K."/>
            <person name="Oppert C."/>
            <person name="Zou Z."/>
            <person name="Evans J."/>
            <person name="Lu Z."/>
            <person name="Zhao P."/>
            <person name="Sumathipala N."/>
            <person name="Altincicek B."/>
            <person name="Vilcinskas A."/>
            <person name="Williams M."/>
            <person name="Hultmark D."/>
            <person name="Hetru C."/>
            <person name="Jiang H."/>
            <person name="Grimmelikhuijzen C.J."/>
            <person name="Hauser F."/>
            <person name="Cazzamali G."/>
            <person name="Williamson M."/>
            <person name="Park Y."/>
            <person name="Li B."/>
            <person name="Tanaka Y."/>
            <person name="Predel R."/>
            <person name="Neupert S."/>
            <person name="Schachtner J."/>
            <person name="Verleyen P."/>
            <person name="Raible F."/>
            <person name="Bork P."/>
            <person name="Friedrich M."/>
            <person name="Walden K.K."/>
            <person name="Robertson H.M."/>
            <person name="Angeli S."/>
            <person name="Foret S."/>
            <person name="Bucher G."/>
            <person name="Schuetz S."/>
            <person name="Maleszka R."/>
            <person name="Wimmer E.A."/>
            <person name="Beeman R.W."/>
            <person name="Lorenzen M."/>
            <person name="Tomoyasu Y."/>
            <person name="Miller S.C."/>
            <person name="Grossmann D."/>
            <person name="Bucher G."/>
        </authorList>
    </citation>
    <scope>NUCLEOTIDE SEQUENCE [LARGE SCALE GENOMIC DNA]</scope>
    <source>
        <strain evidence="2 3">Georgia GA2</strain>
    </source>
</reference>
<keyword evidence="3" id="KW-1185">Reference proteome</keyword>
<feature type="region of interest" description="Disordered" evidence="1">
    <location>
        <begin position="1"/>
        <end position="20"/>
    </location>
</feature>
<dbReference type="InParanoid" id="D6W850"/>
<dbReference type="EMBL" id="KQ971307">
    <property type="protein sequence ID" value="EFA11182.1"/>
    <property type="molecule type" value="Genomic_DNA"/>
</dbReference>
<sequence length="103" mass="11658">MSHVAKFEVKSPQNDQIESKKRSVRNLAKFSLVQCSGCDVVSHDSFLIQPHAILISFPQLGSRIRLRHCRVLETVLPTASEQFPQKMQAKTAVINENRPLFAK</sequence>
<accession>D6W850</accession>
<evidence type="ECO:0000256" key="1">
    <source>
        <dbReference type="SAM" id="MobiDB-lite"/>
    </source>
</evidence>
<evidence type="ECO:0000313" key="3">
    <source>
        <dbReference type="Proteomes" id="UP000007266"/>
    </source>
</evidence>